<dbReference type="Pfam" id="PF00929">
    <property type="entry name" value="RNase_T"/>
    <property type="match status" value="1"/>
</dbReference>
<dbReference type="OrthoDB" id="9803913at2"/>
<comment type="subunit">
    <text evidence="2">DNA polymerase III contains a core (composed of alpha, epsilon and theta chains) that associates with a tau subunit. This core dimerizes to form the POLIII' complex. PolIII' associates with the gamma complex (composed of gamma, delta, delta', psi and chi chains) and with the beta chain to form the complete DNA polymerase III complex.</text>
</comment>
<dbReference type="FunFam" id="3.30.420.10:FF:000045">
    <property type="entry name" value="3'-5' exonuclease DinG"/>
    <property type="match status" value="1"/>
</dbReference>
<comment type="function">
    <text evidence="1">DNA polymerase III is a complex, multichain enzyme responsible for most of the replicative synthesis in bacteria. The epsilon subunit contain the editing function and is a proofreading 3'-5' exonuclease.</text>
</comment>
<dbReference type="InterPro" id="IPR013520">
    <property type="entry name" value="Ribonucl_H"/>
</dbReference>
<dbReference type="PANTHER" id="PTHR30231:SF37">
    <property type="entry name" value="EXODEOXYRIBONUCLEASE 10"/>
    <property type="match status" value="1"/>
</dbReference>
<evidence type="ECO:0000256" key="2">
    <source>
        <dbReference type="ARBA" id="ARBA00026073"/>
    </source>
</evidence>
<keyword evidence="5" id="KW-1185">Reference proteome</keyword>
<dbReference type="GO" id="GO:0005829">
    <property type="term" value="C:cytosol"/>
    <property type="evidence" value="ECO:0007669"/>
    <property type="project" value="TreeGrafter"/>
</dbReference>
<dbReference type="CDD" id="cd06127">
    <property type="entry name" value="DEDDh"/>
    <property type="match status" value="1"/>
</dbReference>
<name>A0A454JFL0_9NEIS</name>
<comment type="caution">
    <text evidence="4">The sequence shown here is derived from an EMBL/GenBank/DDBJ whole genome shotgun (WGS) entry which is preliminary data.</text>
</comment>
<evidence type="ECO:0000256" key="1">
    <source>
        <dbReference type="ARBA" id="ARBA00025483"/>
    </source>
</evidence>
<feature type="domain" description="Exonuclease" evidence="3">
    <location>
        <begin position="4"/>
        <end position="171"/>
    </location>
</feature>
<dbReference type="SMART" id="SM00479">
    <property type="entry name" value="EXOIII"/>
    <property type="match status" value="1"/>
</dbReference>
<evidence type="ECO:0000259" key="3">
    <source>
        <dbReference type="SMART" id="SM00479"/>
    </source>
</evidence>
<accession>A0A454JFL0</accession>
<organism evidence="4 5">
    <name type="scientific">Aquitalea palustris</name>
    <dbReference type="NCBI Taxonomy" id="2480983"/>
    <lineage>
        <taxon>Bacteria</taxon>
        <taxon>Pseudomonadati</taxon>
        <taxon>Pseudomonadota</taxon>
        <taxon>Betaproteobacteria</taxon>
        <taxon>Neisseriales</taxon>
        <taxon>Chromobacteriaceae</taxon>
        <taxon>Aquitalea</taxon>
    </lineage>
</organism>
<keyword evidence="4" id="KW-0540">Nuclease</keyword>
<keyword evidence="4" id="KW-0378">Hydrolase</keyword>
<reference evidence="4 5" key="1">
    <citation type="submission" date="2018-10" db="EMBL/GenBank/DDBJ databases">
        <title>Draft genome sequence of Aquitalea MWU14-2217 isolated from a wild cranberry bog in Provincetown, Massachusetts.</title>
        <authorList>
            <person name="Ebadzadsahrai G."/>
            <person name="Soby S."/>
        </authorList>
    </citation>
    <scope>NUCLEOTIDE SEQUENCE [LARGE SCALE GENOMIC DNA]</scope>
    <source>
        <strain evidence="4 5">MWU14-2217</strain>
    </source>
</reference>
<sequence length="201" mass="21982">MSACFAVLDFETSGLSPAMGSRATEVAVVLWQDGRELDSYQSLMNAGVRVPPDIERLTGISNAMLRSAPPASRVMAEVADFVGDIPLVAHNAAFDRKFWDHELALLGRQRQQDFACTLLLARRLLPQAPDHKLGTLNRWAGLPDAGRAHRALADARMAAHLLQYLLDTAARQHQRPGLAHAELCRLQKVAAAKVGEFLLKA</sequence>
<dbReference type="EMBL" id="RFAR01000065">
    <property type="protein sequence ID" value="RMC94554.1"/>
    <property type="molecule type" value="Genomic_DNA"/>
</dbReference>
<dbReference type="InterPro" id="IPR036397">
    <property type="entry name" value="RNaseH_sf"/>
</dbReference>
<dbReference type="GO" id="GO:0008408">
    <property type="term" value="F:3'-5' exonuclease activity"/>
    <property type="evidence" value="ECO:0007669"/>
    <property type="project" value="TreeGrafter"/>
</dbReference>
<dbReference type="Proteomes" id="UP000274139">
    <property type="component" value="Unassembled WGS sequence"/>
</dbReference>
<gene>
    <name evidence="4" type="ORF">EAY64_15290</name>
</gene>
<protein>
    <submittedName>
        <fullName evidence="4">3'-5' exonuclease</fullName>
    </submittedName>
</protein>
<dbReference type="RefSeq" id="WP_103525608.1">
    <property type="nucleotide sequence ID" value="NZ_JAIZDC010000001.1"/>
</dbReference>
<dbReference type="InterPro" id="IPR012337">
    <property type="entry name" value="RNaseH-like_sf"/>
</dbReference>
<dbReference type="GO" id="GO:0045004">
    <property type="term" value="P:DNA replication proofreading"/>
    <property type="evidence" value="ECO:0007669"/>
    <property type="project" value="TreeGrafter"/>
</dbReference>
<evidence type="ECO:0000313" key="5">
    <source>
        <dbReference type="Proteomes" id="UP000274139"/>
    </source>
</evidence>
<dbReference type="GO" id="GO:0003676">
    <property type="term" value="F:nucleic acid binding"/>
    <property type="evidence" value="ECO:0007669"/>
    <property type="project" value="InterPro"/>
</dbReference>
<proteinExistence type="predicted"/>
<evidence type="ECO:0000313" key="4">
    <source>
        <dbReference type="EMBL" id="RMC94554.1"/>
    </source>
</evidence>
<dbReference type="Gene3D" id="3.30.420.10">
    <property type="entry name" value="Ribonuclease H-like superfamily/Ribonuclease H"/>
    <property type="match status" value="1"/>
</dbReference>
<dbReference type="AlphaFoldDB" id="A0A454JFL0"/>
<keyword evidence="4" id="KW-0269">Exonuclease</keyword>
<dbReference type="SUPFAM" id="SSF53098">
    <property type="entry name" value="Ribonuclease H-like"/>
    <property type="match status" value="1"/>
</dbReference>
<dbReference type="PANTHER" id="PTHR30231">
    <property type="entry name" value="DNA POLYMERASE III SUBUNIT EPSILON"/>
    <property type="match status" value="1"/>
</dbReference>